<name>H2KPC0_CLOSI</name>
<sequence>MPWSIRLQRSSRSLLLIDAKESIPPGNDYDGARKFLKRRIMKSLKEDRELWYTSKAQELEKAFATGNSHGMFQLIRLIGYRKDD</sequence>
<keyword evidence="1" id="KW-0067">ATP-binding</keyword>
<protein>
    <submittedName>
        <fullName evidence="1">ATP-binding cassette transporter</fullName>
    </submittedName>
</protein>
<dbReference type="GO" id="GO:0005524">
    <property type="term" value="F:ATP binding"/>
    <property type="evidence" value="ECO:0007669"/>
    <property type="project" value="UniProtKB-KW"/>
</dbReference>
<keyword evidence="2" id="KW-1185">Reference proteome</keyword>
<keyword evidence="1" id="KW-0547">Nucleotide-binding</keyword>
<evidence type="ECO:0000313" key="2">
    <source>
        <dbReference type="Proteomes" id="UP000008909"/>
    </source>
</evidence>
<dbReference type="Proteomes" id="UP000008909">
    <property type="component" value="Unassembled WGS sequence"/>
</dbReference>
<accession>H2KPC0</accession>
<reference evidence="1" key="1">
    <citation type="journal article" date="2011" name="Genome Biol.">
        <title>The draft genome of the carcinogenic human liver fluke Clonorchis sinensis.</title>
        <authorList>
            <person name="Wang X."/>
            <person name="Chen W."/>
            <person name="Huang Y."/>
            <person name="Sun J."/>
            <person name="Men J."/>
            <person name="Liu H."/>
            <person name="Luo F."/>
            <person name="Guo L."/>
            <person name="Lv X."/>
            <person name="Deng C."/>
            <person name="Zhou C."/>
            <person name="Fan Y."/>
            <person name="Li X."/>
            <person name="Huang L."/>
            <person name="Hu Y."/>
            <person name="Liang C."/>
            <person name="Hu X."/>
            <person name="Xu J."/>
            <person name="Yu X."/>
        </authorList>
    </citation>
    <scope>NUCLEOTIDE SEQUENCE [LARGE SCALE GENOMIC DNA]</scope>
    <source>
        <strain evidence="1">Henan</strain>
    </source>
</reference>
<evidence type="ECO:0000313" key="1">
    <source>
        <dbReference type="EMBL" id="GAA31427.1"/>
    </source>
</evidence>
<proteinExistence type="predicted"/>
<dbReference type="AlphaFoldDB" id="H2KPC0"/>
<reference key="2">
    <citation type="submission" date="2011-10" db="EMBL/GenBank/DDBJ databases">
        <title>The genome and transcriptome sequence of Clonorchis sinensis provide insights into the carcinogenic liver fluke.</title>
        <authorList>
            <person name="Wang X."/>
            <person name="Huang Y."/>
            <person name="Chen W."/>
            <person name="Liu H."/>
            <person name="Guo L."/>
            <person name="Chen Y."/>
            <person name="Luo F."/>
            <person name="Zhou W."/>
            <person name="Sun J."/>
            <person name="Mao Q."/>
            <person name="Liang P."/>
            <person name="Zhou C."/>
            <person name="Tian Y."/>
            <person name="Men J."/>
            <person name="Lv X."/>
            <person name="Huang L."/>
            <person name="Zhou J."/>
            <person name="Hu Y."/>
            <person name="Li R."/>
            <person name="Zhang F."/>
            <person name="Lei H."/>
            <person name="Li X."/>
            <person name="Hu X."/>
            <person name="Liang C."/>
            <person name="Xu J."/>
            <person name="Wu Z."/>
            <person name="Yu X."/>
        </authorList>
    </citation>
    <scope>NUCLEOTIDE SEQUENCE</scope>
    <source>
        <strain>Henan</strain>
    </source>
</reference>
<dbReference type="EMBL" id="DF142893">
    <property type="protein sequence ID" value="GAA31427.1"/>
    <property type="molecule type" value="Genomic_DNA"/>
</dbReference>
<gene>
    <name evidence="1" type="ORF">CLF_101695</name>
</gene>
<organism evidence="1 2">
    <name type="scientific">Clonorchis sinensis</name>
    <name type="common">Chinese liver fluke</name>
    <dbReference type="NCBI Taxonomy" id="79923"/>
    <lineage>
        <taxon>Eukaryota</taxon>
        <taxon>Metazoa</taxon>
        <taxon>Spiralia</taxon>
        <taxon>Lophotrochozoa</taxon>
        <taxon>Platyhelminthes</taxon>
        <taxon>Trematoda</taxon>
        <taxon>Digenea</taxon>
        <taxon>Opisthorchiida</taxon>
        <taxon>Opisthorchiata</taxon>
        <taxon>Opisthorchiidae</taxon>
        <taxon>Clonorchis</taxon>
    </lineage>
</organism>